<evidence type="ECO:0000256" key="1">
    <source>
        <dbReference type="SAM" id="MobiDB-lite"/>
    </source>
</evidence>
<dbReference type="Proteomes" id="UP000515908">
    <property type="component" value="Chromosome 03"/>
</dbReference>
<organism evidence="2 3">
    <name type="scientific">Angomonas deanei</name>
    <dbReference type="NCBI Taxonomy" id="59799"/>
    <lineage>
        <taxon>Eukaryota</taxon>
        <taxon>Discoba</taxon>
        <taxon>Euglenozoa</taxon>
        <taxon>Kinetoplastea</taxon>
        <taxon>Metakinetoplastina</taxon>
        <taxon>Trypanosomatida</taxon>
        <taxon>Trypanosomatidae</taxon>
        <taxon>Strigomonadinae</taxon>
        <taxon>Angomonas</taxon>
    </lineage>
</organism>
<dbReference type="AlphaFoldDB" id="A0A7G2C785"/>
<evidence type="ECO:0000313" key="3">
    <source>
        <dbReference type="Proteomes" id="UP000515908"/>
    </source>
</evidence>
<keyword evidence="3" id="KW-1185">Reference proteome</keyword>
<reference evidence="2 3" key="1">
    <citation type="submission" date="2020-08" db="EMBL/GenBank/DDBJ databases">
        <authorList>
            <person name="Newling K."/>
            <person name="Davey J."/>
            <person name="Forrester S."/>
        </authorList>
    </citation>
    <scope>NUCLEOTIDE SEQUENCE [LARGE SCALE GENOMIC DNA]</scope>
    <source>
        <strain evidence="3">Crithidia deanei Carvalho (ATCC PRA-265)</strain>
    </source>
</reference>
<evidence type="ECO:0000313" key="2">
    <source>
        <dbReference type="EMBL" id="CAD2214613.1"/>
    </source>
</evidence>
<dbReference type="EMBL" id="LR877147">
    <property type="protein sequence ID" value="CAD2214613.1"/>
    <property type="molecule type" value="Genomic_DNA"/>
</dbReference>
<dbReference type="VEuPathDB" id="TriTrypDB:ADEAN_000206400"/>
<protein>
    <submittedName>
        <fullName evidence="2">Uncharacterized protein</fullName>
    </submittedName>
</protein>
<feature type="region of interest" description="Disordered" evidence="1">
    <location>
        <begin position="48"/>
        <end position="70"/>
    </location>
</feature>
<accession>A0A7G2C785</accession>
<sequence length="161" mass="18406">MRATIPDRPSIPIVVSGLPSVLYTHPSFARRDVEGQRRRNALLQHIQEVQFDEKRDPTPTTGGRASTPEERWMRQWRRAVVRSADTTESVVDWLRRWKFTHVLPLLSFSTNLVYGGPSPTGDRQQPRRTLRYYVGSASEADSPTGEVKNVMDAYATLLKKK</sequence>
<proteinExistence type="predicted"/>
<gene>
    <name evidence="2" type="ORF">ADEAN_000206400</name>
</gene>
<name>A0A7G2C785_9TRYP</name>